<organism evidence="2 3">
    <name type="scientific">Paragemmobacter straminiformis</name>
    <dbReference type="NCBI Taxonomy" id="2045119"/>
    <lineage>
        <taxon>Bacteria</taxon>
        <taxon>Pseudomonadati</taxon>
        <taxon>Pseudomonadota</taxon>
        <taxon>Alphaproteobacteria</taxon>
        <taxon>Rhodobacterales</taxon>
        <taxon>Paracoccaceae</taxon>
        <taxon>Paragemmobacter</taxon>
    </lineage>
</organism>
<dbReference type="AlphaFoldDB" id="A0A842IAX3"/>
<dbReference type="InterPro" id="IPR020471">
    <property type="entry name" value="AKR"/>
</dbReference>
<protein>
    <submittedName>
        <fullName evidence="2">Aldo/keto reductase</fullName>
    </submittedName>
</protein>
<dbReference type="PANTHER" id="PTHR42686">
    <property type="entry name" value="GH17980P-RELATED"/>
    <property type="match status" value="1"/>
</dbReference>
<dbReference type="Pfam" id="PF00248">
    <property type="entry name" value="Aldo_ket_red"/>
    <property type="match status" value="1"/>
</dbReference>
<dbReference type="Proteomes" id="UP000555411">
    <property type="component" value="Unassembled WGS sequence"/>
</dbReference>
<reference evidence="2 3" key="1">
    <citation type="journal article" date="2017" name="Int. J. Syst. Evol. Microbiol.">
        <title>Gemmobacter straminiformis sp. nov., isolated from an artificial fountain.</title>
        <authorList>
            <person name="Kang J.Y."/>
            <person name="Kim M.J."/>
            <person name="Chun J."/>
            <person name="Son K.P."/>
            <person name="Jahng K.Y."/>
        </authorList>
    </citation>
    <scope>NUCLEOTIDE SEQUENCE [LARGE SCALE GENOMIC DNA]</scope>
    <source>
        <strain evidence="2 3">CAM-8</strain>
    </source>
</reference>
<proteinExistence type="predicted"/>
<dbReference type="InterPro" id="IPR023210">
    <property type="entry name" value="NADP_OxRdtase_dom"/>
</dbReference>
<comment type="caution">
    <text evidence="2">The sequence shown here is derived from an EMBL/GenBank/DDBJ whole genome shotgun (WGS) entry which is preliminary data.</text>
</comment>
<dbReference type="RefSeq" id="WP_185798180.1">
    <property type="nucleotide sequence ID" value="NZ_JACLQD010000004.1"/>
</dbReference>
<keyword evidence="3" id="KW-1185">Reference proteome</keyword>
<sequence>MKTHAIGKTGLVITDIGFGAAPLGDMPDTYGYGVDEATARAAIDAIFDGPSNLLDTSRNYGFGRSEERIGAAIRARGGLPKGFVLSTKLDRDMETGRFDGDRARRSFDESLTALGLERIPMLHLHDPEHARDLTEITRTGGALDQLFRLREEGLATVVGLAMGRLDMMLPLVRDWPFDVILSHNRYTLLNRSADALFDLAQAKGMTVLNAAPYAGGVLAKGSATVKKITYQDSTEAALAPVRAVEALCDRHDIAPGAAALQFSQRDPRIACTIVGVSRAERVSQTLDWARAAVPDAAWRDLDSLDYSTVDPEAERVYRPG</sequence>
<evidence type="ECO:0000313" key="3">
    <source>
        <dbReference type="Proteomes" id="UP000555411"/>
    </source>
</evidence>
<gene>
    <name evidence="2" type="ORF">H7F16_13620</name>
</gene>
<accession>A0A842IAX3</accession>
<dbReference type="Gene3D" id="3.20.20.100">
    <property type="entry name" value="NADP-dependent oxidoreductase domain"/>
    <property type="match status" value="1"/>
</dbReference>
<dbReference type="GO" id="GO:0016491">
    <property type="term" value="F:oxidoreductase activity"/>
    <property type="evidence" value="ECO:0007669"/>
    <property type="project" value="InterPro"/>
</dbReference>
<name>A0A842IAX3_9RHOB</name>
<dbReference type="EMBL" id="JACLQD010000004">
    <property type="protein sequence ID" value="MBC2836553.1"/>
    <property type="molecule type" value="Genomic_DNA"/>
</dbReference>
<evidence type="ECO:0000313" key="2">
    <source>
        <dbReference type="EMBL" id="MBC2836553.1"/>
    </source>
</evidence>
<dbReference type="GO" id="GO:0005829">
    <property type="term" value="C:cytosol"/>
    <property type="evidence" value="ECO:0007669"/>
    <property type="project" value="TreeGrafter"/>
</dbReference>
<evidence type="ECO:0000259" key="1">
    <source>
        <dbReference type="Pfam" id="PF00248"/>
    </source>
</evidence>
<dbReference type="CDD" id="cd19090">
    <property type="entry name" value="AKR_AKR15A-like"/>
    <property type="match status" value="1"/>
</dbReference>
<dbReference type="SUPFAM" id="SSF51430">
    <property type="entry name" value="NAD(P)-linked oxidoreductase"/>
    <property type="match status" value="1"/>
</dbReference>
<dbReference type="PANTHER" id="PTHR42686:SF1">
    <property type="entry name" value="GH17980P-RELATED"/>
    <property type="match status" value="1"/>
</dbReference>
<feature type="domain" description="NADP-dependent oxidoreductase" evidence="1">
    <location>
        <begin position="16"/>
        <end position="304"/>
    </location>
</feature>
<dbReference type="InterPro" id="IPR036812">
    <property type="entry name" value="NAD(P)_OxRdtase_dom_sf"/>
</dbReference>